<dbReference type="GO" id="GO:0005840">
    <property type="term" value="C:ribosome"/>
    <property type="evidence" value="ECO:0007669"/>
    <property type="project" value="UniProtKB-KW"/>
</dbReference>
<gene>
    <name evidence="4" type="primary">rplU</name>
    <name evidence="6" type="ORF">UR34_C0016G0005</name>
</gene>
<proteinExistence type="inferred from homology"/>
<name>A0A0F9ZWX2_9BACT</name>
<keyword evidence="2 4" id="KW-0689">Ribosomal protein</keyword>
<comment type="subunit">
    <text evidence="4">Part of the 50S ribosomal subunit. Contacts protein L20.</text>
</comment>
<dbReference type="HAMAP" id="MF_01363">
    <property type="entry name" value="Ribosomal_bL21"/>
    <property type="match status" value="1"/>
</dbReference>
<dbReference type="InterPro" id="IPR028909">
    <property type="entry name" value="bL21-like"/>
</dbReference>
<evidence type="ECO:0000313" key="7">
    <source>
        <dbReference type="Proteomes" id="UP000034302"/>
    </source>
</evidence>
<dbReference type="NCBIfam" id="TIGR00061">
    <property type="entry name" value="L21"/>
    <property type="match status" value="1"/>
</dbReference>
<comment type="function">
    <text evidence="4 5">This protein binds to 23S rRNA in the presence of protein L20.</text>
</comment>
<dbReference type="GO" id="GO:1990904">
    <property type="term" value="C:ribonucleoprotein complex"/>
    <property type="evidence" value="ECO:0007669"/>
    <property type="project" value="UniProtKB-KW"/>
</dbReference>
<organism evidence="6 7">
    <name type="scientific">candidate division WS6 bacterium GW2011_GWC1_33_20</name>
    <dbReference type="NCBI Taxonomy" id="1619089"/>
    <lineage>
        <taxon>Bacteria</taxon>
        <taxon>Candidatus Dojkabacteria</taxon>
    </lineage>
</organism>
<evidence type="ECO:0000256" key="3">
    <source>
        <dbReference type="ARBA" id="ARBA00023274"/>
    </source>
</evidence>
<protein>
    <recommendedName>
        <fullName evidence="4">Large ribosomal subunit protein bL21</fullName>
    </recommendedName>
</protein>
<evidence type="ECO:0000256" key="5">
    <source>
        <dbReference type="RuleBase" id="RU000562"/>
    </source>
</evidence>
<comment type="caution">
    <text evidence="6">The sequence shown here is derived from an EMBL/GenBank/DDBJ whole genome shotgun (WGS) entry which is preliminary data.</text>
</comment>
<dbReference type="Pfam" id="PF00829">
    <property type="entry name" value="Ribosomal_L21p"/>
    <property type="match status" value="1"/>
</dbReference>
<dbReference type="GO" id="GO:0005737">
    <property type="term" value="C:cytoplasm"/>
    <property type="evidence" value="ECO:0007669"/>
    <property type="project" value="UniProtKB-ARBA"/>
</dbReference>
<dbReference type="GO" id="GO:0019843">
    <property type="term" value="F:rRNA binding"/>
    <property type="evidence" value="ECO:0007669"/>
    <property type="project" value="UniProtKB-UniRule"/>
</dbReference>
<keyword evidence="4 5" id="KW-0694">RNA-binding</keyword>
<dbReference type="SUPFAM" id="SSF141091">
    <property type="entry name" value="L21p-like"/>
    <property type="match status" value="1"/>
</dbReference>
<dbReference type="PANTHER" id="PTHR21349">
    <property type="entry name" value="50S RIBOSOMAL PROTEIN L21"/>
    <property type="match status" value="1"/>
</dbReference>
<dbReference type="EMBL" id="LBOV01000016">
    <property type="protein sequence ID" value="KKP43456.1"/>
    <property type="molecule type" value="Genomic_DNA"/>
</dbReference>
<dbReference type="GO" id="GO:0006412">
    <property type="term" value="P:translation"/>
    <property type="evidence" value="ECO:0007669"/>
    <property type="project" value="UniProtKB-UniRule"/>
</dbReference>
<dbReference type="PANTHER" id="PTHR21349:SF0">
    <property type="entry name" value="LARGE RIBOSOMAL SUBUNIT PROTEIN BL21M"/>
    <property type="match status" value="1"/>
</dbReference>
<accession>A0A0F9ZWX2</accession>
<evidence type="ECO:0000313" key="6">
    <source>
        <dbReference type="EMBL" id="KKP43456.1"/>
    </source>
</evidence>
<dbReference type="InterPro" id="IPR036164">
    <property type="entry name" value="bL21-like_sf"/>
</dbReference>
<evidence type="ECO:0000256" key="1">
    <source>
        <dbReference type="ARBA" id="ARBA00008563"/>
    </source>
</evidence>
<keyword evidence="3 4" id="KW-0687">Ribonucleoprotein</keyword>
<evidence type="ECO:0000256" key="2">
    <source>
        <dbReference type="ARBA" id="ARBA00022980"/>
    </source>
</evidence>
<dbReference type="AlphaFoldDB" id="A0A0F9ZWX2"/>
<reference evidence="6 7" key="1">
    <citation type="journal article" date="2015" name="Nature">
        <title>rRNA introns, odd ribosomes, and small enigmatic genomes across a large radiation of phyla.</title>
        <authorList>
            <person name="Brown C.T."/>
            <person name="Hug L.A."/>
            <person name="Thomas B.C."/>
            <person name="Sharon I."/>
            <person name="Castelle C.J."/>
            <person name="Singh A."/>
            <person name="Wilkins M.J."/>
            <person name="Williams K.H."/>
            <person name="Banfield J.F."/>
        </authorList>
    </citation>
    <scope>NUCLEOTIDE SEQUENCE [LARGE SCALE GENOMIC DNA]</scope>
</reference>
<sequence>MDKNIENKKFAIIKLAGTQLKVFEGKQYEVNKLDGKKGDTLEIKDVLLVSDGENTKLGTPLVEGSKVVLEITSQKKDDKIDVFKYKSKSRYRRSAGHRSLISRVSVKEIV</sequence>
<dbReference type="Proteomes" id="UP000034302">
    <property type="component" value="Unassembled WGS sequence"/>
</dbReference>
<comment type="similarity">
    <text evidence="1 4 5">Belongs to the bacterial ribosomal protein bL21 family.</text>
</comment>
<dbReference type="GO" id="GO:0003735">
    <property type="term" value="F:structural constituent of ribosome"/>
    <property type="evidence" value="ECO:0007669"/>
    <property type="project" value="InterPro"/>
</dbReference>
<keyword evidence="4 5" id="KW-0699">rRNA-binding</keyword>
<evidence type="ECO:0000256" key="4">
    <source>
        <dbReference type="HAMAP-Rule" id="MF_01363"/>
    </source>
</evidence>
<dbReference type="InterPro" id="IPR001787">
    <property type="entry name" value="Ribosomal_bL21"/>
</dbReference>